<evidence type="ECO:0000256" key="8">
    <source>
        <dbReference type="SAM" id="MobiDB-lite"/>
    </source>
</evidence>
<feature type="transmembrane region" description="Helical" evidence="7">
    <location>
        <begin position="217"/>
        <end position="236"/>
    </location>
</feature>
<evidence type="ECO:0000313" key="11">
    <source>
        <dbReference type="Proteomes" id="UP000275356"/>
    </source>
</evidence>
<feature type="domain" description="ABC transmembrane type-1" evidence="9">
    <location>
        <begin position="100"/>
        <end position="290"/>
    </location>
</feature>
<feature type="transmembrane region" description="Helical" evidence="7">
    <location>
        <begin position="96"/>
        <end position="125"/>
    </location>
</feature>
<gene>
    <name evidence="10" type="ORF">EDD28_3159</name>
</gene>
<sequence>MTSATPAASATPSTTPTPTSARSRRSGSAAGARRVADALTYLFLGAGALLVLGPFLLAVMTSLKTAHQFRTTSPLTLPAPFTLENFTALFGERYDFVVPLAVTAQVVVVLVVTQLVSSVLAAYAFAVLDFPGRDALFWVYVSCLMIPAVVTIIPLYSMVATLGWRNTFAGLVVPFLFAGPYAIFLLRENFKMVPQEILDAATLDGAGPVRTLTRIMLPMNVPILTTLLLVTVVSQWNNFLWPLVAAPKPEWHVMTVATVSLQTQYEGNWTLVMAASVLALAPLIVLFLVFQRRITAAIGVTGVR</sequence>
<feature type="region of interest" description="Disordered" evidence="8">
    <location>
        <begin position="1"/>
        <end position="28"/>
    </location>
</feature>
<evidence type="ECO:0000256" key="2">
    <source>
        <dbReference type="ARBA" id="ARBA00022448"/>
    </source>
</evidence>
<keyword evidence="11" id="KW-1185">Reference proteome</keyword>
<dbReference type="PANTHER" id="PTHR43744:SF12">
    <property type="entry name" value="ABC TRANSPORTER PERMEASE PROTEIN MG189-RELATED"/>
    <property type="match status" value="1"/>
</dbReference>
<feature type="transmembrane region" description="Helical" evidence="7">
    <location>
        <begin position="137"/>
        <end position="156"/>
    </location>
</feature>
<keyword evidence="5 7" id="KW-1133">Transmembrane helix</keyword>
<name>A0A3N2D1T7_9MICO</name>
<dbReference type="Proteomes" id="UP000275356">
    <property type="component" value="Unassembled WGS sequence"/>
</dbReference>
<comment type="similarity">
    <text evidence="7">Belongs to the binding-protein-dependent transport system permease family.</text>
</comment>
<dbReference type="PROSITE" id="PS50928">
    <property type="entry name" value="ABC_TM1"/>
    <property type="match status" value="1"/>
</dbReference>
<proteinExistence type="inferred from homology"/>
<feature type="transmembrane region" description="Helical" evidence="7">
    <location>
        <begin position="168"/>
        <end position="186"/>
    </location>
</feature>
<evidence type="ECO:0000256" key="4">
    <source>
        <dbReference type="ARBA" id="ARBA00022692"/>
    </source>
</evidence>
<dbReference type="GO" id="GO:0005886">
    <property type="term" value="C:plasma membrane"/>
    <property type="evidence" value="ECO:0007669"/>
    <property type="project" value="UniProtKB-SubCell"/>
</dbReference>
<evidence type="ECO:0000259" key="9">
    <source>
        <dbReference type="PROSITE" id="PS50928"/>
    </source>
</evidence>
<dbReference type="InterPro" id="IPR035906">
    <property type="entry name" value="MetI-like_sf"/>
</dbReference>
<dbReference type="PANTHER" id="PTHR43744">
    <property type="entry name" value="ABC TRANSPORTER PERMEASE PROTEIN MG189-RELATED-RELATED"/>
    <property type="match status" value="1"/>
</dbReference>
<reference evidence="10 11" key="1">
    <citation type="submission" date="2018-11" db="EMBL/GenBank/DDBJ databases">
        <title>Sequencing the genomes of 1000 actinobacteria strains.</title>
        <authorList>
            <person name="Klenk H.-P."/>
        </authorList>
    </citation>
    <scope>NUCLEOTIDE SEQUENCE [LARGE SCALE GENOMIC DNA]</scope>
    <source>
        <strain evidence="10 11">DSM 13521</strain>
    </source>
</reference>
<keyword evidence="4 7" id="KW-0812">Transmembrane</keyword>
<evidence type="ECO:0000313" key="10">
    <source>
        <dbReference type="EMBL" id="ROR93737.1"/>
    </source>
</evidence>
<dbReference type="SUPFAM" id="SSF161098">
    <property type="entry name" value="MetI-like"/>
    <property type="match status" value="1"/>
</dbReference>
<dbReference type="Pfam" id="PF00528">
    <property type="entry name" value="BPD_transp_1"/>
    <property type="match status" value="1"/>
</dbReference>
<dbReference type="EMBL" id="RKHQ01000002">
    <property type="protein sequence ID" value="ROR93737.1"/>
    <property type="molecule type" value="Genomic_DNA"/>
</dbReference>
<feature type="transmembrane region" description="Helical" evidence="7">
    <location>
        <begin position="269"/>
        <end position="290"/>
    </location>
</feature>
<dbReference type="GO" id="GO:0055085">
    <property type="term" value="P:transmembrane transport"/>
    <property type="evidence" value="ECO:0007669"/>
    <property type="project" value="InterPro"/>
</dbReference>
<accession>A0A3N2D1T7</accession>
<keyword evidence="2 7" id="KW-0813">Transport</keyword>
<evidence type="ECO:0000256" key="3">
    <source>
        <dbReference type="ARBA" id="ARBA00022475"/>
    </source>
</evidence>
<evidence type="ECO:0000256" key="5">
    <source>
        <dbReference type="ARBA" id="ARBA00022989"/>
    </source>
</evidence>
<keyword evidence="3" id="KW-1003">Cell membrane</keyword>
<dbReference type="InterPro" id="IPR000515">
    <property type="entry name" value="MetI-like"/>
</dbReference>
<dbReference type="Gene3D" id="1.10.3720.10">
    <property type="entry name" value="MetI-like"/>
    <property type="match status" value="1"/>
</dbReference>
<comment type="caution">
    <text evidence="10">The sequence shown here is derived from an EMBL/GenBank/DDBJ whole genome shotgun (WGS) entry which is preliminary data.</text>
</comment>
<protein>
    <submittedName>
        <fullName evidence="10">Carbohydrate ABC transporter membrane protein 2 (CUT1 family)</fullName>
    </submittedName>
</protein>
<dbReference type="AlphaFoldDB" id="A0A3N2D1T7"/>
<dbReference type="CDD" id="cd06261">
    <property type="entry name" value="TM_PBP2"/>
    <property type="match status" value="1"/>
</dbReference>
<evidence type="ECO:0000256" key="6">
    <source>
        <dbReference type="ARBA" id="ARBA00023136"/>
    </source>
</evidence>
<dbReference type="RefSeq" id="WP_123740648.1">
    <property type="nucleotide sequence ID" value="NZ_CALFQU010000026.1"/>
</dbReference>
<organism evidence="10 11">
    <name type="scientific">Salana multivorans</name>
    <dbReference type="NCBI Taxonomy" id="120377"/>
    <lineage>
        <taxon>Bacteria</taxon>
        <taxon>Bacillati</taxon>
        <taxon>Actinomycetota</taxon>
        <taxon>Actinomycetes</taxon>
        <taxon>Micrococcales</taxon>
        <taxon>Beutenbergiaceae</taxon>
        <taxon>Salana</taxon>
    </lineage>
</organism>
<evidence type="ECO:0000256" key="7">
    <source>
        <dbReference type="RuleBase" id="RU363032"/>
    </source>
</evidence>
<keyword evidence="6 7" id="KW-0472">Membrane</keyword>
<feature type="transmembrane region" description="Helical" evidence="7">
    <location>
        <begin position="38"/>
        <end position="60"/>
    </location>
</feature>
<dbReference type="OrthoDB" id="3524874at2"/>
<evidence type="ECO:0000256" key="1">
    <source>
        <dbReference type="ARBA" id="ARBA00004651"/>
    </source>
</evidence>
<comment type="subcellular location">
    <subcellularLocation>
        <location evidence="1 7">Cell membrane</location>
        <topology evidence="1 7">Multi-pass membrane protein</topology>
    </subcellularLocation>
</comment>